<evidence type="ECO:0008006" key="3">
    <source>
        <dbReference type="Google" id="ProtNLM"/>
    </source>
</evidence>
<dbReference type="EMBL" id="BQKE01000001">
    <property type="protein sequence ID" value="GJM61209.1"/>
    <property type="molecule type" value="Genomic_DNA"/>
</dbReference>
<proteinExistence type="predicted"/>
<evidence type="ECO:0000313" key="2">
    <source>
        <dbReference type="Proteomes" id="UP001310022"/>
    </source>
</evidence>
<protein>
    <recommendedName>
        <fullName evidence="3">Lipoprotein</fullName>
    </recommendedName>
</protein>
<evidence type="ECO:0000313" key="1">
    <source>
        <dbReference type="EMBL" id="GJM61209.1"/>
    </source>
</evidence>
<dbReference type="PROSITE" id="PS51257">
    <property type="entry name" value="PROKAR_LIPOPROTEIN"/>
    <property type="match status" value="1"/>
</dbReference>
<dbReference type="RefSeq" id="WP_338236799.1">
    <property type="nucleotide sequence ID" value="NZ_BQKE01000001.1"/>
</dbReference>
<reference evidence="1 2" key="1">
    <citation type="submission" date="2021-12" db="EMBL/GenBank/DDBJ databases">
        <title>Genome sequencing of bacteria with rrn-lacking chromosome and rrn-plasmid.</title>
        <authorList>
            <person name="Anda M."/>
            <person name="Iwasaki W."/>
        </authorList>
    </citation>
    <scope>NUCLEOTIDE SEQUENCE [LARGE SCALE GENOMIC DNA]</scope>
    <source>
        <strain evidence="1 2">NBRC 15940</strain>
    </source>
</reference>
<name>A0AAN5AJN1_9BACT</name>
<organism evidence="1 2">
    <name type="scientific">Persicobacter diffluens</name>
    <dbReference type="NCBI Taxonomy" id="981"/>
    <lineage>
        <taxon>Bacteria</taxon>
        <taxon>Pseudomonadati</taxon>
        <taxon>Bacteroidota</taxon>
        <taxon>Cytophagia</taxon>
        <taxon>Cytophagales</taxon>
        <taxon>Persicobacteraceae</taxon>
        <taxon>Persicobacter</taxon>
    </lineage>
</organism>
<accession>A0AAN5AJN1</accession>
<dbReference type="Proteomes" id="UP001310022">
    <property type="component" value="Unassembled WGS sequence"/>
</dbReference>
<dbReference type="AlphaFoldDB" id="A0AAN5AJN1"/>
<comment type="caution">
    <text evidence="1">The sequence shown here is derived from an EMBL/GenBank/DDBJ whole genome shotgun (WGS) entry which is preliminary data.</text>
</comment>
<keyword evidence="2" id="KW-1185">Reference proteome</keyword>
<gene>
    <name evidence="1" type="ORF">PEDI_17610</name>
</gene>
<sequence>MRVIKFYLLLGVLILSSCRSDERRELSTHCFCTVTEHYAVSTNQDDNITKEYTFKDSQLFDFGVARKDYALSAALFLYSKLDTLSYQNLKLNFIKTGKSEKTYFYSIEELAKNYDTYANIRGVANQFVRAIYDQRYHDCYEKLSPEIPEDEVKTILAKVSAGLDENYLTTEIVSFKQSADMIDIFGLNKTHEEKGELFKMSFKREGLEIIAFEF</sequence>